<protein>
    <submittedName>
        <fullName evidence="4">SusC/RagA family TonB-linked outer membrane protein</fullName>
    </submittedName>
</protein>
<comment type="caution">
    <text evidence="4">The sequence shown here is derived from an EMBL/GenBank/DDBJ whole genome shotgun (WGS) entry which is preliminary data.</text>
</comment>
<keyword evidence="5" id="KW-1185">Reference proteome</keyword>
<gene>
    <name evidence="4" type="ORF">IPZ78_04150</name>
</gene>
<sequence>MYGARAANGVIYITTKKGKKGERAVINARTQWSVSNLARSESQKEMMNSEELQQYWLESSYRTQAQIDQIKKDWPNDTYWADVYFKQDVPMKQYDMDISGGSDKTEYFVSASYLDQEGVMYRSGFDRITLRSNITTTLNNWVKLGLNLGGGYDRRQTNQHIENSLNGGLSLLALPWYTPYDENGKEYTGRQIPGLALYHPHYLADMFPSKVKTQKFNPTGFIEVKPISNLIWRTQGGMDYYNYRTTSRRLASYVGNLNNGTAGEDWSQGVSRTLTNTLEYKWNVNEINRLTFLAGQEYTDFQSDLFSASGTGVADDRLSQLANVTSGQTINQRKTEYAYNSYFGRIGYDFNDKIFVNATIRQDASSRFGKNNQKAAFWSLGANWNMENENFIKDHTWVNALRLKASIGTSGNSGGSGPSWNYQHLATVSSGQYNASSAWGLNVAGNPDLTWENQMMANIGFDARFFKRLNIEFEVYDRNTTDLLMDVPYPYTTGYASILSNVGKLNNRGLNFQISYDVFSSPDYYLTPVINFGYVKQKFKELFQGRDYWIIPNTGVSYVVGDPISFFYPMLKGVNPDNGNLEWYVPGEDNTKTNTDPENVTSTFSSAALQQNTGIKRYAPINGGFGLNAGYKGIYLESYFTFSQGKYLINNDSFFFSNPSQFPGVNQTRAVRDFWKAPGDVTAFPKIGVTRQFDDSLIENASFLRLKSFTVGYALPKSILEKSNFFKGAKFYYTGRNLLTFTKYSGADPEVDSNLTTGVNPNTKQSVFGLQLTF</sequence>
<evidence type="ECO:0000313" key="5">
    <source>
        <dbReference type="Proteomes" id="UP001165302"/>
    </source>
</evidence>
<keyword evidence="3" id="KW-0998">Cell outer membrane</keyword>
<dbReference type="NCBIfam" id="TIGR04056">
    <property type="entry name" value="OMP_RagA_SusC"/>
    <property type="match status" value="1"/>
</dbReference>
<name>A0ABS7Z6K1_9SPHI</name>
<comment type="subcellular location">
    <subcellularLocation>
        <location evidence="1">Cell outer membrane</location>
    </subcellularLocation>
</comment>
<dbReference type="EMBL" id="JADEYP010000005">
    <property type="protein sequence ID" value="MCA5004349.1"/>
    <property type="molecule type" value="Genomic_DNA"/>
</dbReference>
<evidence type="ECO:0000256" key="2">
    <source>
        <dbReference type="ARBA" id="ARBA00023136"/>
    </source>
</evidence>
<evidence type="ECO:0000256" key="1">
    <source>
        <dbReference type="ARBA" id="ARBA00004442"/>
    </source>
</evidence>
<reference evidence="4" key="1">
    <citation type="submission" date="2020-10" db="EMBL/GenBank/DDBJ databases">
        <authorList>
            <person name="Lu T."/>
            <person name="Wang Q."/>
            <person name="Han X."/>
        </authorList>
    </citation>
    <scope>NUCLEOTIDE SEQUENCE</scope>
    <source>
        <strain evidence="4">WQ 366</strain>
    </source>
</reference>
<dbReference type="Proteomes" id="UP001165302">
    <property type="component" value="Unassembled WGS sequence"/>
</dbReference>
<dbReference type="InterPro" id="IPR023996">
    <property type="entry name" value="TonB-dep_OMP_SusC/RagA"/>
</dbReference>
<dbReference type="InterPro" id="IPR036942">
    <property type="entry name" value="Beta-barrel_TonB_sf"/>
</dbReference>
<keyword evidence="2" id="KW-0472">Membrane</keyword>
<evidence type="ECO:0000313" key="4">
    <source>
        <dbReference type="EMBL" id="MCA5004349.1"/>
    </source>
</evidence>
<proteinExistence type="predicted"/>
<accession>A0ABS7Z6K1</accession>
<dbReference type="Gene3D" id="2.40.170.20">
    <property type="entry name" value="TonB-dependent receptor, beta-barrel domain"/>
    <property type="match status" value="1"/>
</dbReference>
<dbReference type="RefSeq" id="WP_225551788.1">
    <property type="nucleotide sequence ID" value="NZ_JADEYP010000005.1"/>
</dbReference>
<dbReference type="SUPFAM" id="SSF56935">
    <property type="entry name" value="Porins"/>
    <property type="match status" value="1"/>
</dbReference>
<organism evidence="4 5">
    <name type="scientific">Sphingobacterium bovistauri</name>
    <dbReference type="NCBI Taxonomy" id="2781959"/>
    <lineage>
        <taxon>Bacteria</taxon>
        <taxon>Pseudomonadati</taxon>
        <taxon>Bacteroidota</taxon>
        <taxon>Sphingobacteriia</taxon>
        <taxon>Sphingobacteriales</taxon>
        <taxon>Sphingobacteriaceae</taxon>
        <taxon>Sphingobacterium</taxon>
    </lineage>
</organism>
<evidence type="ECO:0000256" key="3">
    <source>
        <dbReference type="ARBA" id="ARBA00023237"/>
    </source>
</evidence>